<dbReference type="EMBL" id="CAJHUB010000784">
    <property type="protein sequence ID" value="CAD7693535.1"/>
    <property type="molecule type" value="Genomic_DNA"/>
</dbReference>
<evidence type="ECO:0000256" key="2">
    <source>
        <dbReference type="ARBA" id="ARBA00022980"/>
    </source>
</evidence>
<comment type="caution">
    <text evidence="5">The sequence shown here is derived from an EMBL/GenBank/DDBJ whole genome shotgun (WGS) entry which is preliminary data.</text>
</comment>
<keyword evidence="3 4" id="KW-0687">Ribonucleoprotein</keyword>
<accession>A0A811ZY58</accession>
<evidence type="ECO:0000256" key="4">
    <source>
        <dbReference type="RuleBase" id="RU363128"/>
    </source>
</evidence>
<dbReference type="Proteomes" id="UP000645828">
    <property type="component" value="Unassembled WGS sequence"/>
</dbReference>
<evidence type="ECO:0000256" key="3">
    <source>
        <dbReference type="ARBA" id="ARBA00023274"/>
    </source>
</evidence>
<evidence type="ECO:0000313" key="6">
    <source>
        <dbReference type="Proteomes" id="UP000645828"/>
    </source>
</evidence>
<reference evidence="5" key="1">
    <citation type="submission" date="2020-12" db="EMBL/GenBank/DDBJ databases">
        <authorList>
            <consortium name="Molecular Ecology Group"/>
        </authorList>
    </citation>
    <scope>NUCLEOTIDE SEQUENCE</scope>
    <source>
        <strain evidence="5">TBG_1078</strain>
    </source>
</reference>
<name>A0A811ZY58_NYCPR</name>
<dbReference type="GO" id="GO:0003729">
    <property type="term" value="F:mRNA binding"/>
    <property type="evidence" value="ECO:0007669"/>
    <property type="project" value="TreeGrafter"/>
</dbReference>
<keyword evidence="2 4" id="KW-0689">Ribosomal protein</keyword>
<dbReference type="GO" id="GO:0006412">
    <property type="term" value="P:translation"/>
    <property type="evidence" value="ECO:0007669"/>
    <property type="project" value="InterPro"/>
</dbReference>
<dbReference type="InterPro" id="IPR000892">
    <property type="entry name" value="Ribosomal_eS26"/>
</dbReference>
<proteinExistence type="inferred from homology"/>
<dbReference type="PANTHER" id="PTHR12538:SF0">
    <property type="entry name" value="40S RIBOSOMAL PROTEIN S26"/>
    <property type="match status" value="1"/>
</dbReference>
<evidence type="ECO:0000256" key="1">
    <source>
        <dbReference type="ARBA" id="ARBA00008596"/>
    </source>
</evidence>
<comment type="similarity">
    <text evidence="1 4">Belongs to the eukaryotic ribosomal protein eS26 family.</text>
</comment>
<gene>
    <name evidence="5" type="ORF">NYPRO_LOCUS26327</name>
</gene>
<organism evidence="5 6">
    <name type="scientific">Nyctereutes procyonoides</name>
    <name type="common">Raccoon dog</name>
    <name type="synonym">Canis procyonoides</name>
    <dbReference type="NCBI Taxonomy" id="34880"/>
    <lineage>
        <taxon>Eukaryota</taxon>
        <taxon>Metazoa</taxon>
        <taxon>Chordata</taxon>
        <taxon>Craniata</taxon>
        <taxon>Vertebrata</taxon>
        <taxon>Euteleostomi</taxon>
        <taxon>Mammalia</taxon>
        <taxon>Eutheria</taxon>
        <taxon>Laurasiatheria</taxon>
        <taxon>Carnivora</taxon>
        <taxon>Caniformia</taxon>
        <taxon>Canidae</taxon>
        <taxon>Nyctereutes</taxon>
    </lineage>
</organism>
<evidence type="ECO:0000313" key="5">
    <source>
        <dbReference type="EMBL" id="CAD7693535.1"/>
    </source>
</evidence>
<dbReference type="PANTHER" id="PTHR12538">
    <property type="entry name" value="40S RIBOSOMAL PROTEIN S26"/>
    <property type="match status" value="1"/>
</dbReference>
<dbReference type="GO" id="GO:0003735">
    <property type="term" value="F:structural constituent of ribosome"/>
    <property type="evidence" value="ECO:0007669"/>
    <property type="project" value="InterPro"/>
</dbReference>
<protein>
    <recommendedName>
        <fullName evidence="4">40S ribosomal protein S26</fullName>
    </recommendedName>
</protein>
<sequence length="79" mass="8909">MITKKRRNNGHARKGSGQVQPVCCTNCTHCMPKARPLRSFCAVHSKVVRNCSPETWKDQTLLPRLRPKGATPRLPTKPM</sequence>
<dbReference type="GO" id="GO:0022627">
    <property type="term" value="C:cytosolic small ribosomal subunit"/>
    <property type="evidence" value="ECO:0007669"/>
    <property type="project" value="TreeGrafter"/>
</dbReference>
<dbReference type="Pfam" id="PF01283">
    <property type="entry name" value="Ribosomal_S26e"/>
    <property type="match status" value="1"/>
</dbReference>
<dbReference type="AlphaFoldDB" id="A0A811ZY58"/>
<dbReference type="Gene3D" id="3.30.1740.20">
    <property type="entry name" value="Ribosomal protein S26e"/>
    <property type="match status" value="2"/>
</dbReference>
<keyword evidence="6" id="KW-1185">Reference proteome</keyword>
<dbReference type="InterPro" id="IPR038551">
    <property type="entry name" value="Ribosomal_eS26_sf"/>
</dbReference>